<keyword evidence="7 9" id="KW-0472">Membrane</keyword>
<accession>A0ABS1RXU2</accession>
<feature type="transmembrane region" description="Helical" evidence="9">
    <location>
        <begin position="119"/>
        <end position="138"/>
    </location>
</feature>
<comment type="caution">
    <text evidence="10">The sequence shown here is derived from an EMBL/GenBank/DDBJ whole genome shotgun (WGS) entry which is preliminary data.</text>
</comment>
<evidence type="ECO:0000256" key="8">
    <source>
        <dbReference type="SAM" id="MobiDB-lite"/>
    </source>
</evidence>
<proteinExistence type="inferred from homology"/>
<keyword evidence="3" id="KW-0813">Transport</keyword>
<dbReference type="PANTHER" id="PTHR30472">
    <property type="entry name" value="FERRIC ENTEROBACTIN TRANSPORT SYSTEM PERMEASE PROTEIN"/>
    <property type="match status" value="1"/>
</dbReference>
<feature type="transmembrane region" description="Helical" evidence="9">
    <location>
        <begin position="176"/>
        <end position="198"/>
    </location>
</feature>
<keyword evidence="5 9" id="KW-0812">Transmembrane</keyword>
<feature type="region of interest" description="Disordered" evidence="8">
    <location>
        <begin position="1"/>
        <end position="31"/>
    </location>
</feature>
<feature type="transmembrane region" description="Helical" evidence="9">
    <location>
        <begin position="145"/>
        <end position="164"/>
    </location>
</feature>
<evidence type="ECO:0000313" key="11">
    <source>
        <dbReference type="Proteomes" id="UP000604473"/>
    </source>
</evidence>
<protein>
    <submittedName>
        <fullName evidence="10">Iron ABC transporter permease</fullName>
    </submittedName>
</protein>
<dbReference type="EMBL" id="JAESJJ010000027">
    <property type="protein sequence ID" value="MBL3610448.1"/>
    <property type="molecule type" value="Genomic_DNA"/>
</dbReference>
<evidence type="ECO:0000256" key="5">
    <source>
        <dbReference type="ARBA" id="ARBA00022692"/>
    </source>
</evidence>
<evidence type="ECO:0000256" key="1">
    <source>
        <dbReference type="ARBA" id="ARBA00004651"/>
    </source>
</evidence>
<evidence type="ECO:0000256" key="7">
    <source>
        <dbReference type="ARBA" id="ARBA00023136"/>
    </source>
</evidence>
<dbReference type="CDD" id="cd06550">
    <property type="entry name" value="TM_ABC_iron-siderophores_like"/>
    <property type="match status" value="1"/>
</dbReference>
<evidence type="ECO:0000256" key="2">
    <source>
        <dbReference type="ARBA" id="ARBA00007935"/>
    </source>
</evidence>
<dbReference type="InterPro" id="IPR037294">
    <property type="entry name" value="ABC_BtuC-like"/>
</dbReference>
<reference evidence="10 11" key="1">
    <citation type="submission" date="2021-01" db="EMBL/GenBank/DDBJ databases">
        <title>Draft genomes of Rhodovulum sulfidophilum.</title>
        <authorList>
            <person name="Guzman M.S."/>
        </authorList>
    </citation>
    <scope>NUCLEOTIDE SEQUENCE [LARGE SCALE GENOMIC DNA]</scope>
    <source>
        <strain evidence="10 11">AB35</strain>
    </source>
</reference>
<dbReference type="PANTHER" id="PTHR30472:SF1">
    <property type="entry name" value="FE(3+) DICITRATE TRANSPORT SYSTEM PERMEASE PROTEIN FECC-RELATED"/>
    <property type="match status" value="1"/>
</dbReference>
<organism evidence="10 11">
    <name type="scientific">Rhodovulum sulfidophilum</name>
    <name type="common">Rhodobacter sulfidophilus</name>
    <dbReference type="NCBI Taxonomy" id="35806"/>
    <lineage>
        <taxon>Bacteria</taxon>
        <taxon>Pseudomonadati</taxon>
        <taxon>Pseudomonadota</taxon>
        <taxon>Alphaproteobacteria</taxon>
        <taxon>Rhodobacterales</taxon>
        <taxon>Paracoccaceae</taxon>
        <taxon>Rhodovulum</taxon>
    </lineage>
</organism>
<dbReference type="Pfam" id="PF01032">
    <property type="entry name" value="FecCD"/>
    <property type="match status" value="1"/>
</dbReference>
<keyword evidence="11" id="KW-1185">Reference proteome</keyword>
<comment type="subcellular location">
    <subcellularLocation>
        <location evidence="1">Cell membrane</location>
        <topology evidence="1">Multi-pass membrane protein</topology>
    </subcellularLocation>
</comment>
<feature type="transmembrane region" description="Helical" evidence="9">
    <location>
        <begin position="307"/>
        <end position="329"/>
    </location>
</feature>
<feature type="transmembrane region" description="Helical" evidence="9">
    <location>
        <begin position="90"/>
        <end position="107"/>
    </location>
</feature>
<feature type="compositionally biased region" description="Low complexity" evidence="8">
    <location>
        <begin position="1"/>
        <end position="27"/>
    </location>
</feature>
<feature type="transmembrane region" description="Helical" evidence="9">
    <location>
        <begin position="335"/>
        <end position="353"/>
    </location>
</feature>
<keyword evidence="4" id="KW-1003">Cell membrane</keyword>
<keyword evidence="6 9" id="KW-1133">Transmembrane helix</keyword>
<evidence type="ECO:0000256" key="3">
    <source>
        <dbReference type="ARBA" id="ARBA00022448"/>
    </source>
</evidence>
<sequence>MVWGRTRSASTITAPARSSTASPASSAGPEPVACTRRLWPTLGLLVAVTLASLFFGPREITPDVTLEALLRFDPTDGAHLLVREQRLPRALLALVVGAALGAAGAMMQTLTRNPLADPGLLGVSAGATLAIVCLIALTGRIDIGGSLWAGIGGAGLGGAAVFALGGMARTRDPVRLVLAGAALSIVLLTLTRLVTVNVEAHVFDQFRHWAVGSLQGRDWQVLGPAAALVAFGALAALALARPLDALALGQDFGQSLGADPRRIWLAAAGVIVVLSGVATAAAGPITFVGLSAPHLARHIVGPGHRGLLLASMILGGALVGIADLAGRVIGGPTQIDVGIMAALIGGPVFVALARRMRMNAL</sequence>
<evidence type="ECO:0000256" key="9">
    <source>
        <dbReference type="SAM" id="Phobius"/>
    </source>
</evidence>
<dbReference type="InterPro" id="IPR000522">
    <property type="entry name" value="ABC_transptr_permease_BtuC"/>
</dbReference>
<feature type="transmembrane region" description="Helical" evidence="9">
    <location>
        <begin position="263"/>
        <end position="287"/>
    </location>
</feature>
<name>A0ABS1RXU2_RHOSU</name>
<gene>
    <name evidence="10" type="ORF">JMM60_16930</name>
</gene>
<evidence type="ECO:0000313" key="10">
    <source>
        <dbReference type="EMBL" id="MBL3610448.1"/>
    </source>
</evidence>
<dbReference type="SUPFAM" id="SSF81345">
    <property type="entry name" value="ABC transporter involved in vitamin B12 uptake, BtuC"/>
    <property type="match status" value="1"/>
</dbReference>
<evidence type="ECO:0000256" key="4">
    <source>
        <dbReference type="ARBA" id="ARBA00022475"/>
    </source>
</evidence>
<comment type="similarity">
    <text evidence="2">Belongs to the binding-protein-dependent transport system permease family. FecCD subfamily.</text>
</comment>
<feature type="transmembrane region" description="Helical" evidence="9">
    <location>
        <begin position="219"/>
        <end position="243"/>
    </location>
</feature>
<evidence type="ECO:0000256" key="6">
    <source>
        <dbReference type="ARBA" id="ARBA00022989"/>
    </source>
</evidence>
<dbReference type="Gene3D" id="1.10.3470.10">
    <property type="entry name" value="ABC transporter involved in vitamin B12 uptake, BtuC"/>
    <property type="match status" value="1"/>
</dbReference>
<dbReference type="Proteomes" id="UP000604473">
    <property type="component" value="Unassembled WGS sequence"/>
</dbReference>